<dbReference type="SUPFAM" id="SSF52129">
    <property type="entry name" value="Caspase-like"/>
    <property type="match status" value="1"/>
</dbReference>
<dbReference type="AlphaFoldDB" id="A0A2S7BUW4"/>
<feature type="domain" description="Peptidase C14 caspase" evidence="1">
    <location>
        <begin position="30"/>
        <end position="177"/>
    </location>
</feature>
<name>A0A2S7BUW4_9XANT</name>
<dbReference type="InterPro" id="IPR011600">
    <property type="entry name" value="Pept_C14_caspase"/>
</dbReference>
<accession>A0A2S7BUW4</accession>
<organism evidence="2 3">
    <name type="scientific">Xanthomonas dyei</name>
    <dbReference type="NCBI Taxonomy" id="743699"/>
    <lineage>
        <taxon>Bacteria</taxon>
        <taxon>Pseudomonadati</taxon>
        <taxon>Pseudomonadota</taxon>
        <taxon>Gammaproteobacteria</taxon>
        <taxon>Lysobacterales</taxon>
        <taxon>Lysobacteraceae</taxon>
        <taxon>Xanthomonas</taxon>
    </lineage>
</organism>
<reference evidence="2 3" key="1">
    <citation type="submission" date="2016-08" db="EMBL/GenBank/DDBJ databases">
        <authorList>
            <person name="Seilhamer J.J."/>
        </authorList>
    </citation>
    <scope>NUCLEOTIDE SEQUENCE [LARGE SCALE GENOMIC DNA]</scope>
    <source>
        <strain evidence="2 3">CFBP7245</strain>
    </source>
</reference>
<dbReference type="Gene3D" id="3.40.50.1460">
    <property type="match status" value="1"/>
</dbReference>
<proteinExistence type="predicted"/>
<comment type="caution">
    <text evidence="2">The sequence shown here is derived from an EMBL/GenBank/DDBJ whole genome shotgun (WGS) entry which is preliminary data.</text>
</comment>
<dbReference type="GO" id="GO:0004197">
    <property type="term" value="F:cysteine-type endopeptidase activity"/>
    <property type="evidence" value="ECO:0007669"/>
    <property type="project" value="InterPro"/>
</dbReference>
<sequence>MQSPRDRELDSKLRCYSKLGGRRSSDKASLPRSGLKEAVRELFSEDNEVALLYFAGHGYVEATGGYLCASDCQTGDDGLPLSEIMSLANKSKARNRVIILDSCHSGALGAHPLNEDVAEVADGVTILTASTKEQYAAEVDGGGVFTGLMIDALSGAAANLMGEVTPGSVYAHIDQSLGDWGQRPVFKTNVKKFVSLRKVKAPLELDVLQRIAKLFPTAGYEYPLDPSYEPEGPCPNPANNEIFAILQKFNRVGLAIPVGTLHPYHAAMESKAMRLTPLGEHYRRLAAKELI</sequence>
<dbReference type="EMBL" id="MDEE01000072">
    <property type="protein sequence ID" value="PPU49070.1"/>
    <property type="molecule type" value="Genomic_DNA"/>
</dbReference>
<protein>
    <submittedName>
        <fullName evidence="2">Peptidase C14</fullName>
    </submittedName>
</protein>
<dbReference type="GO" id="GO:0006508">
    <property type="term" value="P:proteolysis"/>
    <property type="evidence" value="ECO:0007669"/>
    <property type="project" value="InterPro"/>
</dbReference>
<dbReference type="Proteomes" id="UP000238908">
    <property type="component" value="Unassembled WGS sequence"/>
</dbReference>
<dbReference type="InterPro" id="IPR029030">
    <property type="entry name" value="Caspase-like_dom_sf"/>
</dbReference>
<evidence type="ECO:0000259" key="1">
    <source>
        <dbReference type="Pfam" id="PF00656"/>
    </source>
</evidence>
<gene>
    <name evidence="2" type="ORF">XdyCFBP7245_22475</name>
</gene>
<evidence type="ECO:0000313" key="3">
    <source>
        <dbReference type="Proteomes" id="UP000238908"/>
    </source>
</evidence>
<dbReference type="Pfam" id="PF00656">
    <property type="entry name" value="Peptidase_C14"/>
    <property type="match status" value="1"/>
</dbReference>
<evidence type="ECO:0000313" key="2">
    <source>
        <dbReference type="EMBL" id="PPU49070.1"/>
    </source>
</evidence>